<protein>
    <submittedName>
        <fullName evidence="8">Cytochrome P450</fullName>
    </submittedName>
</protein>
<dbReference type="InterPro" id="IPR053007">
    <property type="entry name" value="CYP450_monoxygenase_sec-met"/>
</dbReference>
<evidence type="ECO:0000256" key="3">
    <source>
        <dbReference type="ARBA" id="ARBA00022723"/>
    </source>
</evidence>
<gene>
    <name evidence="8" type="ORF">B0J13DRAFT_247428</name>
</gene>
<dbReference type="PRINTS" id="PR00465">
    <property type="entry name" value="EP450IV"/>
</dbReference>
<dbReference type="Pfam" id="PF00067">
    <property type="entry name" value="p450"/>
    <property type="match status" value="1"/>
</dbReference>
<evidence type="ECO:0000313" key="8">
    <source>
        <dbReference type="EMBL" id="KAH7151738.1"/>
    </source>
</evidence>
<comment type="caution">
    <text evidence="8">The sequence shown here is derived from an EMBL/GenBank/DDBJ whole genome shotgun (WGS) entry which is preliminary data.</text>
</comment>
<keyword evidence="5" id="KW-0503">Monooxygenase</keyword>
<evidence type="ECO:0000256" key="7">
    <source>
        <dbReference type="SAM" id="Phobius"/>
    </source>
</evidence>
<keyword evidence="4 6" id="KW-0408">Iron</keyword>
<dbReference type="InterPro" id="IPR036396">
    <property type="entry name" value="Cyt_P450_sf"/>
</dbReference>
<evidence type="ECO:0000256" key="1">
    <source>
        <dbReference type="ARBA" id="ARBA00001971"/>
    </source>
</evidence>
<keyword evidence="7" id="KW-1133">Transmembrane helix</keyword>
<evidence type="ECO:0000256" key="2">
    <source>
        <dbReference type="ARBA" id="ARBA00010617"/>
    </source>
</evidence>
<dbReference type="Proteomes" id="UP000717696">
    <property type="component" value="Unassembled WGS sequence"/>
</dbReference>
<dbReference type="InterPro" id="IPR001128">
    <property type="entry name" value="Cyt_P450"/>
</dbReference>
<comment type="similarity">
    <text evidence="2">Belongs to the cytochrome P450 family.</text>
</comment>
<keyword evidence="3 6" id="KW-0479">Metal-binding</keyword>
<dbReference type="CDD" id="cd11040">
    <property type="entry name" value="CYP7_CYP8-like"/>
    <property type="match status" value="1"/>
</dbReference>
<keyword evidence="6" id="KW-0349">Heme</keyword>
<comment type="cofactor">
    <cofactor evidence="1 6">
        <name>heme</name>
        <dbReference type="ChEBI" id="CHEBI:30413"/>
    </cofactor>
</comment>
<dbReference type="PANTHER" id="PTHR47582">
    <property type="entry name" value="P450, PUTATIVE (EUROFUNG)-RELATED"/>
    <property type="match status" value="1"/>
</dbReference>
<keyword evidence="5" id="KW-0560">Oxidoreductase</keyword>
<feature type="transmembrane region" description="Helical" evidence="7">
    <location>
        <begin position="20"/>
        <end position="39"/>
    </location>
</feature>
<evidence type="ECO:0000256" key="6">
    <source>
        <dbReference type="PIRSR" id="PIRSR602403-1"/>
    </source>
</evidence>
<evidence type="ECO:0000256" key="5">
    <source>
        <dbReference type="ARBA" id="ARBA00023033"/>
    </source>
</evidence>
<reference evidence="8" key="1">
    <citation type="journal article" date="2021" name="Nat. Commun.">
        <title>Genetic determinants of endophytism in the Arabidopsis root mycobiome.</title>
        <authorList>
            <person name="Mesny F."/>
            <person name="Miyauchi S."/>
            <person name="Thiergart T."/>
            <person name="Pickel B."/>
            <person name="Atanasova L."/>
            <person name="Karlsson M."/>
            <person name="Huettel B."/>
            <person name="Barry K.W."/>
            <person name="Haridas S."/>
            <person name="Chen C."/>
            <person name="Bauer D."/>
            <person name="Andreopoulos W."/>
            <person name="Pangilinan J."/>
            <person name="LaButti K."/>
            <person name="Riley R."/>
            <person name="Lipzen A."/>
            <person name="Clum A."/>
            <person name="Drula E."/>
            <person name="Henrissat B."/>
            <person name="Kohler A."/>
            <person name="Grigoriev I.V."/>
            <person name="Martin F.M."/>
            <person name="Hacquard S."/>
        </authorList>
    </citation>
    <scope>NUCLEOTIDE SEQUENCE</scope>
    <source>
        <strain evidence="8">MPI-CAGE-AT-0021</strain>
    </source>
</reference>
<proteinExistence type="inferred from homology"/>
<organism evidence="8 9">
    <name type="scientific">Dactylonectria estremocensis</name>
    <dbReference type="NCBI Taxonomy" id="1079267"/>
    <lineage>
        <taxon>Eukaryota</taxon>
        <taxon>Fungi</taxon>
        <taxon>Dikarya</taxon>
        <taxon>Ascomycota</taxon>
        <taxon>Pezizomycotina</taxon>
        <taxon>Sordariomycetes</taxon>
        <taxon>Hypocreomycetidae</taxon>
        <taxon>Hypocreales</taxon>
        <taxon>Nectriaceae</taxon>
        <taxon>Dactylonectria</taxon>
    </lineage>
</organism>
<keyword evidence="7" id="KW-0472">Membrane</keyword>
<feature type="binding site" description="axial binding residue" evidence="6">
    <location>
        <position position="448"/>
    </location>
    <ligand>
        <name>heme</name>
        <dbReference type="ChEBI" id="CHEBI:30413"/>
    </ligand>
    <ligandPart>
        <name>Fe</name>
        <dbReference type="ChEBI" id="CHEBI:18248"/>
    </ligandPart>
</feature>
<dbReference type="OrthoDB" id="1470350at2759"/>
<dbReference type="GO" id="GO:0016705">
    <property type="term" value="F:oxidoreductase activity, acting on paired donors, with incorporation or reduction of molecular oxygen"/>
    <property type="evidence" value="ECO:0007669"/>
    <property type="project" value="InterPro"/>
</dbReference>
<name>A0A9P9JC49_9HYPO</name>
<sequence>MAGSIAPWSDNLRYFTPGGFTLLAIAVLPLLFILQRLVFPKFDPREPPVLRSRIPVIGHLISLATEKTGFYRRLYRDNSLPICTLPILNGKLYIINSPALISSAMRSKDISFNPFALEFTVNGLGIPEKQARKYTQPDIWEEFFKIMHDSLVGENLDKMVTTGLSRLSSHLNDLQPGTTMEIPHILTWIRDLMFESIMKSLYGSTDPMTPEGMEKISEFESKIAILALNLAPKLLASRAIAARQRLMEIILPFYTAGNDRREDVSALIRGRAGLQRGIGMPEEAICKLELILPWAASTNTVPTTLWLLVHTLSQPKWAMRIRQEVEAIAIITDKNAGARIATINVSRFRKECPALLSCYHETNRLCNDGIGNRRVMRDTILQDLVEGKDYLLTKGTNIQWCCSVTQLDEKVWGSKSNAFEPTRWINNPSKENVYRKSMIPFGGGKVLCPGRHFAEAEILGFLSGLMLGFEVEGVQVPKMEDPSVGSTIKMPVWDGMSPAISIKRRQGWEDVRLQFAV</sequence>
<evidence type="ECO:0000313" key="9">
    <source>
        <dbReference type="Proteomes" id="UP000717696"/>
    </source>
</evidence>
<dbReference type="AlphaFoldDB" id="A0A9P9JC49"/>
<dbReference type="GO" id="GO:0005506">
    <property type="term" value="F:iron ion binding"/>
    <property type="evidence" value="ECO:0007669"/>
    <property type="project" value="InterPro"/>
</dbReference>
<evidence type="ECO:0000256" key="4">
    <source>
        <dbReference type="ARBA" id="ARBA00023004"/>
    </source>
</evidence>
<accession>A0A9P9JC49</accession>
<dbReference type="PANTHER" id="PTHR47582:SF1">
    <property type="entry name" value="P450, PUTATIVE (EUROFUNG)-RELATED"/>
    <property type="match status" value="1"/>
</dbReference>
<dbReference type="GO" id="GO:0004497">
    <property type="term" value="F:monooxygenase activity"/>
    <property type="evidence" value="ECO:0007669"/>
    <property type="project" value="UniProtKB-KW"/>
</dbReference>
<keyword evidence="7" id="KW-0812">Transmembrane</keyword>
<dbReference type="GO" id="GO:0020037">
    <property type="term" value="F:heme binding"/>
    <property type="evidence" value="ECO:0007669"/>
    <property type="project" value="InterPro"/>
</dbReference>
<dbReference type="SUPFAM" id="SSF48264">
    <property type="entry name" value="Cytochrome P450"/>
    <property type="match status" value="1"/>
</dbReference>
<keyword evidence="9" id="KW-1185">Reference proteome</keyword>
<dbReference type="EMBL" id="JAGMUU010000005">
    <property type="protein sequence ID" value="KAH7151738.1"/>
    <property type="molecule type" value="Genomic_DNA"/>
</dbReference>
<dbReference type="InterPro" id="IPR002403">
    <property type="entry name" value="Cyt_P450_E_grp-IV"/>
</dbReference>
<dbReference type="Gene3D" id="1.10.630.10">
    <property type="entry name" value="Cytochrome P450"/>
    <property type="match status" value="1"/>
</dbReference>